<protein>
    <recommendedName>
        <fullName evidence="2">Reverse transcriptase domain-containing protein</fullName>
    </recommendedName>
</protein>
<accession>A0A6L2LZ83</accession>
<evidence type="ECO:0000313" key="1">
    <source>
        <dbReference type="EMBL" id="GEU66267.1"/>
    </source>
</evidence>
<reference evidence="1" key="1">
    <citation type="journal article" date="2019" name="Sci. Rep.">
        <title>Draft genome of Tanacetum cinerariifolium, the natural source of mosquito coil.</title>
        <authorList>
            <person name="Yamashiro T."/>
            <person name="Shiraishi A."/>
            <person name="Satake H."/>
            <person name="Nakayama K."/>
        </authorList>
    </citation>
    <scope>NUCLEOTIDE SEQUENCE</scope>
</reference>
<name>A0A6L2LZ83_TANCI</name>
<gene>
    <name evidence="1" type="ORF">Tci_038245</name>
</gene>
<proteinExistence type="predicted"/>
<dbReference type="AlphaFoldDB" id="A0A6L2LZ83"/>
<organism evidence="1">
    <name type="scientific">Tanacetum cinerariifolium</name>
    <name type="common">Dalmatian daisy</name>
    <name type="synonym">Chrysanthemum cinerariifolium</name>
    <dbReference type="NCBI Taxonomy" id="118510"/>
    <lineage>
        <taxon>Eukaryota</taxon>
        <taxon>Viridiplantae</taxon>
        <taxon>Streptophyta</taxon>
        <taxon>Embryophyta</taxon>
        <taxon>Tracheophyta</taxon>
        <taxon>Spermatophyta</taxon>
        <taxon>Magnoliopsida</taxon>
        <taxon>eudicotyledons</taxon>
        <taxon>Gunneridae</taxon>
        <taxon>Pentapetalae</taxon>
        <taxon>asterids</taxon>
        <taxon>campanulids</taxon>
        <taxon>Asterales</taxon>
        <taxon>Asteraceae</taxon>
        <taxon>Asteroideae</taxon>
        <taxon>Anthemideae</taxon>
        <taxon>Anthemidinae</taxon>
        <taxon>Tanacetum</taxon>
    </lineage>
</organism>
<comment type="caution">
    <text evidence="1">The sequence shown here is derived from an EMBL/GenBank/DDBJ whole genome shotgun (WGS) entry which is preliminary data.</text>
</comment>
<evidence type="ECO:0008006" key="2">
    <source>
        <dbReference type="Google" id="ProtNLM"/>
    </source>
</evidence>
<sequence length="126" mass="14639">MHNDIMAAGSKDHPLMIATWRYAQWRSHFLRYVDRKSNMKEPKKCILNGPYVMTRILVPAKLSIETDPRVPKHIVQETYENTLSKNRAYIDAKAEAIHMNLSGIRDEIYSTVDACKTTKEMWTAIE</sequence>
<dbReference type="EMBL" id="BKCJ010005352">
    <property type="protein sequence ID" value="GEU66267.1"/>
    <property type="molecule type" value="Genomic_DNA"/>
</dbReference>